<name>A0AAV9C9R6_ACOCL</name>
<keyword evidence="3" id="KW-1185">Reference proteome</keyword>
<evidence type="ECO:0000256" key="1">
    <source>
        <dbReference type="SAM" id="MobiDB-lite"/>
    </source>
</evidence>
<protein>
    <submittedName>
        <fullName evidence="2">Syntaxin-71</fullName>
    </submittedName>
</protein>
<reference evidence="2" key="1">
    <citation type="journal article" date="2023" name="Nat. Commun.">
        <title>Diploid and tetraploid genomes of Acorus and the evolution of monocots.</title>
        <authorList>
            <person name="Ma L."/>
            <person name="Liu K.W."/>
            <person name="Li Z."/>
            <person name="Hsiao Y.Y."/>
            <person name="Qi Y."/>
            <person name="Fu T."/>
            <person name="Tang G.D."/>
            <person name="Zhang D."/>
            <person name="Sun W.H."/>
            <person name="Liu D.K."/>
            <person name="Li Y."/>
            <person name="Chen G.Z."/>
            <person name="Liu X.D."/>
            <person name="Liao X.Y."/>
            <person name="Jiang Y.T."/>
            <person name="Yu X."/>
            <person name="Hao Y."/>
            <person name="Huang J."/>
            <person name="Zhao X.W."/>
            <person name="Ke S."/>
            <person name="Chen Y.Y."/>
            <person name="Wu W.L."/>
            <person name="Hsu J.L."/>
            <person name="Lin Y.F."/>
            <person name="Huang M.D."/>
            <person name="Li C.Y."/>
            <person name="Huang L."/>
            <person name="Wang Z.W."/>
            <person name="Zhao X."/>
            <person name="Zhong W.Y."/>
            <person name="Peng D.H."/>
            <person name="Ahmad S."/>
            <person name="Lan S."/>
            <person name="Zhang J.S."/>
            <person name="Tsai W.C."/>
            <person name="Van de Peer Y."/>
            <person name="Liu Z.J."/>
        </authorList>
    </citation>
    <scope>NUCLEOTIDE SEQUENCE</scope>
    <source>
        <strain evidence="2">CP</strain>
    </source>
</reference>
<reference evidence="2" key="2">
    <citation type="submission" date="2023-06" db="EMBL/GenBank/DDBJ databases">
        <authorList>
            <person name="Ma L."/>
            <person name="Liu K.-W."/>
            <person name="Li Z."/>
            <person name="Hsiao Y.-Y."/>
            <person name="Qi Y."/>
            <person name="Fu T."/>
            <person name="Tang G."/>
            <person name="Zhang D."/>
            <person name="Sun W.-H."/>
            <person name="Liu D.-K."/>
            <person name="Li Y."/>
            <person name="Chen G.-Z."/>
            <person name="Liu X.-D."/>
            <person name="Liao X.-Y."/>
            <person name="Jiang Y.-T."/>
            <person name="Yu X."/>
            <person name="Hao Y."/>
            <person name="Huang J."/>
            <person name="Zhao X.-W."/>
            <person name="Ke S."/>
            <person name="Chen Y.-Y."/>
            <person name="Wu W.-L."/>
            <person name="Hsu J.-L."/>
            <person name="Lin Y.-F."/>
            <person name="Huang M.-D."/>
            <person name="Li C.-Y."/>
            <person name="Huang L."/>
            <person name="Wang Z.-W."/>
            <person name="Zhao X."/>
            <person name="Zhong W.-Y."/>
            <person name="Peng D.-H."/>
            <person name="Ahmad S."/>
            <person name="Lan S."/>
            <person name="Zhang J.-S."/>
            <person name="Tsai W.-C."/>
            <person name="Van De Peer Y."/>
            <person name="Liu Z.-J."/>
        </authorList>
    </citation>
    <scope>NUCLEOTIDE SEQUENCE</scope>
    <source>
        <strain evidence="2">CP</strain>
        <tissue evidence="2">Leaves</tissue>
    </source>
</reference>
<dbReference type="Proteomes" id="UP001180020">
    <property type="component" value="Unassembled WGS sequence"/>
</dbReference>
<evidence type="ECO:0000313" key="3">
    <source>
        <dbReference type="Proteomes" id="UP001180020"/>
    </source>
</evidence>
<gene>
    <name evidence="2" type="primary">SYP71</name>
    <name evidence="2" type="ORF">QJS10_CPB20g01840</name>
</gene>
<feature type="region of interest" description="Disordered" evidence="1">
    <location>
        <begin position="1"/>
        <end position="49"/>
    </location>
</feature>
<sequence>MVATEGSGGGNSSIEGIGIPDLSRRLRESSEKGTDTAGGLRLLDSTDGVFGETNQNGRFESVYFQQTEESKQFRQEHEMRKMKQVMDRQVPLMDEINTKGLQETILGG</sequence>
<accession>A0AAV9C9R6</accession>
<dbReference type="AlphaFoldDB" id="A0AAV9C9R6"/>
<dbReference type="EMBL" id="JAUJYO010000020">
    <property type="protein sequence ID" value="KAK1285561.1"/>
    <property type="molecule type" value="Genomic_DNA"/>
</dbReference>
<feature type="compositionally biased region" description="Gly residues" evidence="1">
    <location>
        <begin position="1"/>
        <end position="11"/>
    </location>
</feature>
<comment type="caution">
    <text evidence="2">The sequence shown here is derived from an EMBL/GenBank/DDBJ whole genome shotgun (WGS) entry which is preliminary data.</text>
</comment>
<evidence type="ECO:0000313" key="2">
    <source>
        <dbReference type="EMBL" id="KAK1285561.1"/>
    </source>
</evidence>
<proteinExistence type="predicted"/>
<organism evidence="2 3">
    <name type="scientific">Acorus calamus</name>
    <name type="common">Sweet flag</name>
    <dbReference type="NCBI Taxonomy" id="4465"/>
    <lineage>
        <taxon>Eukaryota</taxon>
        <taxon>Viridiplantae</taxon>
        <taxon>Streptophyta</taxon>
        <taxon>Embryophyta</taxon>
        <taxon>Tracheophyta</taxon>
        <taxon>Spermatophyta</taxon>
        <taxon>Magnoliopsida</taxon>
        <taxon>Liliopsida</taxon>
        <taxon>Acoraceae</taxon>
        <taxon>Acorus</taxon>
    </lineage>
</organism>
<feature type="compositionally biased region" description="Basic and acidic residues" evidence="1">
    <location>
        <begin position="22"/>
        <end position="34"/>
    </location>
</feature>